<dbReference type="Gene3D" id="1.10.30.50">
    <property type="match status" value="1"/>
</dbReference>
<organism evidence="2 3">
    <name type="scientific">Microbacterium trichothecenolyticum</name>
    <name type="common">Aureobacterium trichothecenolyticum</name>
    <dbReference type="NCBI Taxonomy" id="69370"/>
    <lineage>
        <taxon>Bacteria</taxon>
        <taxon>Bacillati</taxon>
        <taxon>Actinomycetota</taxon>
        <taxon>Actinomycetes</taxon>
        <taxon>Micrococcales</taxon>
        <taxon>Microbacteriaceae</taxon>
        <taxon>Microbacterium</taxon>
    </lineage>
</organism>
<dbReference type="GO" id="GO:0004519">
    <property type="term" value="F:endonuclease activity"/>
    <property type="evidence" value="ECO:0007669"/>
    <property type="project" value="UniProtKB-KW"/>
</dbReference>
<name>A0A0M2HFX0_MICTR</name>
<keyword evidence="2" id="KW-0540">Nuclease</keyword>
<dbReference type="Pfam" id="PF14279">
    <property type="entry name" value="HNH_5"/>
    <property type="match status" value="1"/>
</dbReference>
<dbReference type="PANTHER" id="PTHR33877:SF2">
    <property type="entry name" value="OS07G0170200 PROTEIN"/>
    <property type="match status" value="1"/>
</dbReference>
<dbReference type="EMBL" id="JYJA01000032">
    <property type="protein sequence ID" value="KJL43189.1"/>
    <property type="molecule type" value="Genomic_DNA"/>
</dbReference>
<protein>
    <submittedName>
        <fullName evidence="2">CRISPR-associated endonuclease Cas9</fullName>
    </submittedName>
</protein>
<evidence type="ECO:0000313" key="3">
    <source>
        <dbReference type="Proteomes" id="UP000034098"/>
    </source>
</evidence>
<dbReference type="RefSeq" id="WP_045298202.1">
    <property type="nucleotide sequence ID" value="NZ_JYJA01000032.1"/>
</dbReference>
<dbReference type="PANTHER" id="PTHR33877">
    <property type="entry name" value="SLL1193 PROTEIN"/>
    <property type="match status" value="1"/>
</dbReference>
<keyword evidence="2" id="KW-0255">Endonuclease</keyword>
<sequence length="165" mass="18840">MRTLVLNAGYEPLAVVSFKRALVLVMNEKATVVEHTETDPVWGTRRSYERPAVIILTRYVRVPGGRHVPVTRRGVLRRDNHHCAYCGKAASTIDHVLPRSRGGADSWENLVACCLRCNNIKSDRTPQEMHWELRFTPRPPRGAQWTVRGTERTDPRWEPYLALAA</sequence>
<keyword evidence="2" id="KW-0378">Hydrolase</keyword>
<dbReference type="AlphaFoldDB" id="A0A0M2HFX0"/>
<accession>A0A0M2HFX0</accession>
<proteinExistence type="predicted"/>
<feature type="domain" description="HNH nuclease" evidence="1">
    <location>
        <begin position="70"/>
        <end position="119"/>
    </location>
</feature>
<dbReference type="InterPro" id="IPR052892">
    <property type="entry name" value="NA-targeting_endonuclease"/>
</dbReference>
<dbReference type="CDD" id="cd00085">
    <property type="entry name" value="HNHc"/>
    <property type="match status" value="1"/>
</dbReference>
<evidence type="ECO:0000259" key="1">
    <source>
        <dbReference type="SMART" id="SM00507"/>
    </source>
</evidence>
<reference evidence="2 3" key="1">
    <citation type="submission" date="2015-02" db="EMBL/GenBank/DDBJ databases">
        <title>Draft genome sequences of ten Microbacterium spp. with emphasis on heavy metal contaminated environments.</title>
        <authorList>
            <person name="Corretto E."/>
        </authorList>
    </citation>
    <scope>NUCLEOTIDE SEQUENCE [LARGE SCALE GENOMIC DNA]</scope>
    <source>
        <strain evidence="2 3">DSM 8608</strain>
    </source>
</reference>
<dbReference type="PATRIC" id="fig|69370.6.peg.1714"/>
<dbReference type="OrthoDB" id="9802901at2"/>
<keyword evidence="3" id="KW-1185">Reference proteome</keyword>
<gene>
    <name evidence="2" type="primary">cas9</name>
    <name evidence="2" type="ORF">RS82_01683</name>
</gene>
<dbReference type="Proteomes" id="UP000034098">
    <property type="component" value="Unassembled WGS sequence"/>
</dbReference>
<dbReference type="InterPro" id="IPR029471">
    <property type="entry name" value="HNH_5"/>
</dbReference>
<evidence type="ECO:0000313" key="2">
    <source>
        <dbReference type="EMBL" id="KJL43189.1"/>
    </source>
</evidence>
<dbReference type="SMART" id="SM00507">
    <property type="entry name" value="HNHc"/>
    <property type="match status" value="1"/>
</dbReference>
<dbReference type="InterPro" id="IPR003615">
    <property type="entry name" value="HNH_nuc"/>
</dbReference>
<comment type="caution">
    <text evidence="2">The sequence shown here is derived from an EMBL/GenBank/DDBJ whole genome shotgun (WGS) entry which is preliminary data.</text>
</comment>